<evidence type="ECO:0000313" key="1">
    <source>
        <dbReference type="EMBL" id="KTD33351.1"/>
    </source>
</evidence>
<organism evidence="1 2">
    <name type="scientific">Legionella nautarum</name>
    <dbReference type="NCBI Taxonomy" id="45070"/>
    <lineage>
        <taxon>Bacteria</taxon>
        <taxon>Pseudomonadati</taxon>
        <taxon>Pseudomonadota</taxon>
        <taxon>Gammaproteobacteria</taxon>
        <taxon>Legionellales</taxon>
        <taxon>Legionellaceae</taxon>
        <taxon>Legionella</taxon>
    </lineage>
</organism>
<reference evidence="1 2" key="1">
    <citation type="submission" date="2015-11" db="EMBL/GenBank/DDBJ databases">
        <title>Genomic analysis of 38 Legionella species identifies large and diverse effector repertoires.</title>
        <authorList>
            <person name="Burstein D."/>
            <person name="Amaro F."/>
            <person name="Zusman T."/>
            <person name="Lifshitz Z."/>
            <person name="Cohen O."/>
            <person name="Gilbert J.A."/>
            <person name="Pupko T."/>
            <person name="Shuman H.A."/>
            <person name="Segal G."/>
        </authorList>
    </citation>
    <scope>NUCLEOTIDE SEQUENCE [LARGE SCALE GENOMIC DNA]</scope>
    <source>
        <strain evidence="1 2">ATCC 49506</strain>
    </source>
</reference>
<keyword evidence="2" id="KW-1185">Reference proteome</keyword>
<dbReference type="RefSeq" id="WP_133134907.1">
    <property type="nucleotide sequence ID" value="NZ_CAAAIF010000008.1"/>
</dbReference>
<comment type="caution">
    <text evidence="1">The sequence shown here is derived from an EMBL/GenBank/DDBJ whole genome shotgun (WGS) entry which is preliminary data.</text>
</comment>
<evidence type="ECO:0000313" key="2">
    <source>
        <dbReference type="Proteomes" id="UP000054725"/>
    </source>
</evidence>
<proteinExistence type="predicted"/>
<name>A0A0W0WM09_9GAMM</name>
<dbReference type="EMBL" id="LNYO01000024">
    <property type="protein sequence ID" value="KTD33351.1"/>
    <property type="molecule type" value="Genomic_DNA"/>
</dbReference>
<sequence>MMYKIIDIFSAFNDIKDDSYEKIQDSVKELIDRYSHAVRFRELEYFDSWVESHRKANYYNVLYAHLLGYEYQDNPFSIKKLIYIRPISGEKFELPVIDDEISETELSDLINKFLSSIPSLVEADKAPQIIEDLSSIIDASSDERTKKRAHHRIQDFALPYKDRYATHQLLIAQLNVKIKKAIDNPRWDTMGVGFFGCKTPTTIAQLRALFSEVEKSENELMDGAERILEDSLKRTPMFRSTEAAFVYRNLLNSISDFRKNYSFAQKSAENNAASENRFFSFFTSFYETNIRPYFESDKNHRPETTL</sequence>
<dbReference type="Proteomes" id="UP000054725">
    <property type="component" value="Unassembled WGS sequence"/>
</dbReference>
<gene>
    <name evidence="1" type="ORF">Lnau_2999</name>
</gene>
<dbReference type="PATRIC" id="fig|45070.6.peg.3161"/>
<protein>
    <submittedName>
        <fullName evidence="1">Uncharacterized protein</fullName>
    </submittedName>
</protein>
<dbReference type="AlphaFoldDB" id="A0A0W0WM09"/>
<accession>A0A0W0WM09</accession>